<dbReference type="SUPFAM" id="SSF46689">
    <property type="entry name" value="Homeodomain-like"/>
    <property type="match status" value="2"/>
</dbReference>
<dbReference type="RefSeq" id="WP_188220133.1">
    <property type="nucleotide sequence ID" value="NZ_NASZ01000006.1"/>
</dbReference>
<sequence length="294" mass="34775">MDNNTLKEGFLGQKMIALPKNIINTAKKNAITQNFYVSDLGYYPMANHHHRIRKNGANQYIFIYCTKGKGEINLNNIKTFISPNQFFIIPKNVKHEYKADENDPWSIYWFHFKGSLAPELYDRYIATHSNNYKNVPFSTTKIKLFEKIFTLFNNNYQENNIEYANLLSLNFISSFIYYDFESNIKIEQNDTLIDSIIEFLLNNLEQNFTLDEIAEKFNYSKSYLHTKFKIKTGYPLIVFFNLKKIQKACEFLNYTDLSIKEISFKVGIEDPLYFSRIFKSFMGKSPRDYKKSLK</sequence>
<dbReference type="InterPro" id="IPR018060">
    <property type="entry name" value="HTH_AraC"/>
</dbReference>
<dbReference type="SUPFAM" id="SSF51215">
    <property type="entry name" value="Regulatory protein AraC"/>
    <property type="match status" value="1"/>
</dbReference>
<dbReference type="PANTHER" id="PTHR43280:SF30">
    <property type="entry name" value="MMSAB OPERON REGULATORY PROTEIN"/>
    <property type="match status" value="1"/>
</dbReference>
<dbReference type="PANTHER" id="PTHR43280">
    <property type="entry name" value="ARAC-FAMILY TRANSCRIPTIONAL REGULATOR"/>
    <property type="match status" value="1"/>
</dbReference>
<dbReference type="Gene3D" id="1.10.10.60">
    <property type="entry name" value="Homeodomain-like"/>
    <property type="match status" value="2"/>
</dbReference>
<dbReference type="Gene3D" id="2.60.120.280">
    <property type="entry name" value="Regulatory protein AraC"/>
    <property type="match status" value="1"/>
</dbReference>
<dbReference type="InterPro" id="IPR003313">
    <property type="entry name" value="AraC-bd"/>
</dbReference>
<accession>A0ABR7UQS9</accession>
<protein>
    <recommendedName>
        <fullName evidence="4">HTH araC/xylS-type domain-containing protein</fullName>
    </recommendedName>
</protein>
<dbReference type="EMBL" id="NASZ01000006">
    <property type="protein sequence ID" value="MBD0724747.1"/>
    <property type="molecule type" value="Genomic_DNA"/>
</dbReference>
<evidence type="ECO:0000256" key="3">
    <source>
        <dbReference type="ARBA" id="ARBA00023163"/>
    </source>
</evidence>
<dbReference type="InterPro" id="IPR037923">
    <property type="entry name" value="HTH-like"/>
</dbReference>
<evidence type="ECO:0000259" key="4">
    <source>
        <dbReference type="PROSITE" id="PS01124"/>
    </source>
</evidence>
<dbReference type="InterPro" id="IPR009057">
    <property type="entry name" value="Homeodomain-like_sf"/>
</dbReference>
<keyword evidence="3" id="KW-0804">Transcription</keyword>
<comment type="caution">
    <text evidence="5">The sequence shown here is derived from an EMBL/GenBank/DDBJ whole genome shotgun (WGS) entry which is preliminary data.</text>
</comment>
<proteinExistence type="predicted"/>
<dbReference type="Proteomes" id="UP000661715">
    <property type="component" value="Unassembled WGS sequence"/>
</dbReference>
<dbReference type="PROSITE" id="PS00041">
    <property type="entry name" value="HTH_ARAC_FAMILY_1"/>
    <property type="match status" value="1"/>
</dbReference>
<evidence type="ECO:0000256" key="1">
    <source>
        <dbReference type="ARBA" id="ARBA00023015"/>
    </source>
</evidence>
<evidence type="ECO:0000313" key="5">
    <source>
        <dbReference type="EMBL" id="MBD0724747.1"/>
    </source>
</evidence>
<dbReference type="CDD" id="cd06986">
    <property type="entry name" value="cupin_MmsR-like_N"/>
    <property type="match status" value="1"/>
</dbReference>
<feature type="domain" description="HTH araC/xylS-type" evidence="4">
    <location>
        <begin position="194"/>
        <end position="292"/>
    </location>
</feature>
<dbReference type="PROSITE" id="PS01124">
    <property type="entry name" value="HTH_ARAC_FAMILY_2"/>
    <property type="match status" value="1"/>
</dbReference>
<dbReference type="Pfam" id="PF02311">
    <property type="entry name" value="AraC_binding"/>
    <property type="match status" value="1"/>
</dbReference>
<keyword evidence="1" id="KW-0805">Transcription regulation</keyword>
<dbReference type="Pfam" id="PF12833">
    <property type="entry name" value="HTH_18"/>
    <property type="match status" value="1"/>
</dbReference>
<keyword evidence="6" id="KW-1185">Reference proteome</keyword>
<keyword evidence="2" id="KW-0238">DNA-binding</keyword>
<dbReference type="InterPro" id="IPR018062">
    <property type="entry name" value="HTH_AraC-typ_CS"/>
</dbReference>
<organism evidence="5 6">
    <name type="scientific">Flavobacterium pokkalii</name>
    <dbReference type="NCBI Taxonomy" id="1940408"/>
    <lineage>
        <taxon>Bacteria</taxon>
        <taxon>Pseudomonadati</taxon>
        <taxon>Bacteroidota</taxon>
        <taxon>Flavobacteriia</taxon>
        <taxon>Flavobacteriales</taxon>
        <taxon>Flavobacteriaceae</taxon>
        <taxon>Flavobacterium</taxon>
    </lineage>
</organism>
<gene>
    <name evidence="5" type="ORF">B6A10_06105</name>
</gene>
<evidence type="ECO:0000256" key="2">
    <source>
        <dbReference type="ARBA" id="ARBA00023125"/>
    </source>
</evidence>
<name>A0ABR7UQS9_9FLAO</name>
<reference evidence="5 6" key="1">
    <citation type="journal article" date="2020" name="Microbiol. Res.">
        <title>Flavobacterium pokkalii sp. nov., a novel plant growth promoting native rhizobacteria isolated from pokkali rice grown in coastal saline affected agricultural regions of southern India, Kerala.</title>
        <authorList>
            <person name="Menon R.R."/>
            <person name="Kumari S."/>
            <person name="Viver T."/>
            <person name="Rameshkumar N."/>
        </authorList>
    </citation>
    <scope>NUCLEOTIDE SEQUENCE [LARGE SCALE GENOMIC DNA]</scope>
    <source>
        <strain evidence="5 6">L1I52</strain>
    </source>
</reference>
<dbReference type="SMART" id="SM00342">
    <property type="entry name" value="HTH_ARAC"/>
    <property type="match status" value="1"/>
</dbReference>
<evidence type="ECO:0000313" key="6">
    <source>
        <dbReference type="Proteomes" id="UP000661715"/>
    </source>
</evidence>